<feature type="domain" description="DEAD-box helicase OB fold" evidence="1">
    <location>
        <begin position="4"/>
        <end position="48"/>
    </location>
</feature>
<organism evidence="2 3">
    <name type="scientific">Neonectria magnoliae</name>
    <dbReference type="NCBI Taxonomy" id="2732573"/>
    <lineage>
        <taxon>Eukaryota</taxon>
        <taxon>Fungi</taxon>
        <taxon>Dikarya</taxon>
        <taxon>Ascomycota</taxon>
        <taxon>Pezizomycotina</taxon>
        <taxon>Sordariomycetes</taxon>
        <taxon>Hypocreomycetidae</taxon>
        <taxon>Hypocreales</taxon>
        <taxon>Nectriaceae</taxon>
        <taxon>Neonectria</taxon>
    </lineage>
</organism>
<gene>
    <name evidence="2" type="ORF">QQZ08_007034</name>
</gene>
<name>A0ABR1I044_9HYPO</name>
<evidence type="ECO:0000259" key="1">
    <source>
        <dbReference type="Pfam" id="PF07717"/>
    </source>
</evidence>
<evidence type="ECO:0000313" key="2">
    <source>
        <dbReference type="EMBL" id="KAK7426439.1"/>
    </source>
</evidence>
<dbReference type="Pfam" id="PF07717">
    <property type="entry name" value="OB_NTP_bind"/>
    <property type="match status" value="1"/>
</dbReference>
<accession>A0ABR1I044</accession>
<protein>
    <recommendedName>
        <fullName evidence="1">DEAD-box helicase OB fold domain-containing protein</fullName>
    </recommendedName>
</protein>
<comment type="caution">
    <text evidence="2">The sequence shown here is derived from an EMBL/GenBank/DDBJ whole genome shotgun (WGS) entry which is preliminary data.</text>
</comment>
<dbReference type="InterPro" id="IPR011709">
    <property type="entry name" value="DEAD-box_helicase_OB_fold"/>
</dbReference>
<evidence type="ECO:0000313" key="3">
    <source>
        <dbReference type="Proteomes" id="UP001498421"/>
    </source>
</evidence>
<sequence>MIVHGNHPAGIHPDSALGGSNHEWVIYDTFIYTGKQYMQTVAAVDPDWPFDLEYFKDDNLARKRNGALRQPDVKAALDKARAQRLQATI</sequence>
<dbReference type="EMBL" id="JAZAVK010000066">
    <property type="protein sequence ID" value="KAK7426439.1"/>
    <property type="molecule type" value="Genomic_DNA"/>
</dbReference>
<reference evidence="2 3" key="1">
    <citation type="journal article" date="2025" name="Microbiol. Resour. Announc.">
        <title>Draft genome sequences for Neonectria magnoliae and Neonectria punicea, canker pathogens of Liriodendron tulipifera and Acer saccharum in West Virginia.</title>
        <authorList>
            <person name="Petronek H.M."/>
            <person name="Kasson M.T."/>
            <person name="Metheny A.M."/>
            <person name="Stauder C.M."/>
            <person name="Lovett B."/>
            <person name="Lynch S.C."/>
            <person name="Garnas J.R."/>
            <person name="Kasson L.R."/>
            <person name="Stajich J.E."/>
        </authorList>
    </citation>
    <scope>NUCLEOTIDE SEQUENCE [LARGE SCALE GENOMIC DNA]</scope>
    <source>
        <strain evidence="2 3">NRRL 64651</strain>
    </source>
</reference>
<keyword evidence="3" id="KW-1185">Reference proteome</keyword>
<dbReference type="Proteomes" id="UP001498421">
    <property type="component" value="Unassembled WGS sequence"/>
</dbReference>
<proteinExistence type="predicted"/>